<keyword evidence="3" id="KW-1185">Reference proteome</keyword>
<sequence>MQMPDHQLWLLQQDIYMMMLTRPTRLCYRCVYKPSIHRYLKKTQLGRTSGAGDLFGEATLLHLGSSWPRVCTLVYNAISWCSPIKPSSGLILVVSSVLLVFFFFQVGDQDPIEVLAALQSSNAYPDIFSP</sequence>
<protein>
    <recommendedName>
        <fullName evidence="1">Cyclic nucleotide-binding domain-containing protein</fullName>
    </recommendedName>
</protein>
<evidence type="ECO:0000313" key="2">
    <source>
        <dbReference type="EMBL" id="ORX60733.1"/>
    </source>
</evidence>
<gene>
    <name evidence="2" type="ORF">DM01DRAFT_1166039</name>
</gene>
<dbReference type="Proteomes" id="UP000242146">
    <property type="component" value="Unassembled WGS sequence"/>
</dbReference>
<evidence type="ECO:0000259" key="1">
    <source>
        <dbReference type="PROSITE" id="PS50042"/>
    </source>
</evidence>
<organism evidence="2 3">
    <name type="scientific">Hesseltinella vesiculosa</name>
    <dbReference type="NCBI Taxonomy" id="101127"/>
    <lineage>
        <taxon>Eukaryota</taxon>
        <taxon>Fungi</taxon>
        <taxon>Fungi incertae sedis</taxon>
        <taxon>Mucoromycota</taxon>
        <taxon>Mucoromycotina</taxon>
        <taxon>Mucoromycetes</taxon>
        <taxon>Mucorales</taxon>
        <taxon>Cunninghamellaceae</taxon>
        <taxon>Hesseltinella</taxon>
    </lineage>
</organism>
<feature type="domain" description="Cyclic nucleotide-binding" evidence="1">
    <location>
        <begin position="50"/>
        <end position="74"/>
    </location>
</feature>
<accession>A0A1X2GTF9</accession>
<dbReference type="AlphaFoldDB" id="A0A1X2GTF9"/>
<name>A0A1X2GTF9_9FUNG</name>
<proteinExistence type="predicted"/>
<dbReference type="EMBL" id="MCGT01000004">
    <property type="protein sequence ID" value="ORX60733.1"/>
    <property type="molecule type" value="Genomic_DNA"/>
</dbReference>
<dbReference type="PROSITE" id="PS50042">
    <property type="entry name" value="CNMP_BINDING_3"/>
    <property type="match status" value="1"/>
</dbReference>
<reference evidence="2 3" key="1">
    <citation type="submission" date="2016-07" db="EMBL/GenBank/DDBJ databases">
        <title>Pervasive Adenine N6-methylation of Active Genes in Fungi.</title>
        <authorList>
            <consortium name="DOE Joint Genome Institute"/>
            <person name="Mondo S.J."/>
            <person name="Dannebaum R.O."/>
            <person name="Kuo R.C."/>
            <person name="Labutti K."/>
            <person name="Haridas S."/>
            <person name="Kuo A."/>
            <person name="Salamov A."/>
            <person name="Ahrendt S.R."/>
            <person name="Lipzen A."/>
            <person name="Sullivan W."/>
            <person name="Andreopoulos W.B."/>
            <person name="Clum A."/>
            <person name="Lindquist E."/>
            <person name="Daum C."/>
            <person name="Ramamoorthy G.K."/>
            <person name="Gryganskyi A."/>
            <person name="Culley D."/>
            <person name="Magnuson J.K."/>
            <person name="James T.Y."/>
            <person name="O'Malley M.A."/>
            <person name="Stajich J.E."/>
            <person name="Spatafora J.W."/>
            <person name="Visel A."/>
            <person name="Grigoriev I.V."/>
        </authorList>
    </citation>
    <scope>NUCLEOTIDE SEQUENCE [LARGE SCALE GENOMIC DNA]</scope>
    <source>
        <strain evidence="2 3">NRRL 3301</strain>
    </source>
</reference>
<dbReference type="InterPro" id="IPR000595">
    <property type="entry name" value="cNMP-bd_dom"/>
</dbReference>
<evidence type="ECO:0000313" key="3">
    <source>
        <dbReference type="Proteomes" id="UP000242146"/>
    </source>
</evidence>
<comment type="caution">
    <text evidence="2">The sequence shown here is derived from an EMBL/GenBank/DDBJ whole genome shotgun (WGS) entry which is preliminary data.</text>
</comment>